<dbReference type="EMBL" id="LN723087">
    <property type="protein sequence ID" value="CEP10001.1"/>
    <property type="molecule type" value="Genomic_DNA"/>
</dbReference>
<organism evidence="2 3">
    <name type="scientific">Parasitella parasitica</name>
    <dbReference type="NCBI Taxonomy" id="35722"/>
    <lineage>
        <taxon>Eukaryota</taxon>
        <taxon>Fungi</taxon>
        <taxon>Fungi incertae sedis</taxon>
        <taxon>Mucoromycota</taxon>
        <taxon>Mucoromycotina</taxon>
        <taxon>Mucoromycetes</taxon>
        <taxon>Mucorales</taxon>
        <taxon>Mucorineae</taxon>
        <taxon>Mucoraceae</taxon>
        <taxon>Parasitella</taxon>
    </lineage>
</organism>
<feature type="compositionally biased region" description="Acidic residues" evidence="1">
    <location>
        <begin position="58"/>
        <end position="77"/>
    </location>
</feature>
<evidence type="ECO:0000313" key="2">
    <source>
        <dbReference type="EMBL" id="CEP10001.1"/>
    </source>
</evidence>
<keyword evidence="3" id="KW-1185">Reference proteome</keyword>
<dbReference type="Proteomes" id="UP000054107">
    <property type="component" value="Unassembled WGS sequence"/>
</dbReference>
<reference evidence="2 3" key="1">
    <citation type="submission" date="2014-09" db="EMBL/GenBank/DDBJ databases">
        <authorList>
            <person name="Ellenberger Sabrina"/>
        </authorList>
    </citation>
    <scope>NUCLEOTIDE SEQUENCE [LARGE SCALE GENOMIC DNA]</scope>
    <source>
        <strain evidence="2 3">CBS 412.66</strain>
    </source>
</reference>
<feature type="region of interest" description="Disordered" evidence="1">
    <location>
        <begin position="47"/>
        <end position="90"/>
    </location>
</feature>
<gene>
    <name evidence="2" type="primary">PARPA_03618.1 scaffold 9253</name>
</gene>
<proteinExistence type="predicted"/>
<evidence type="ECO:0000313" key="3">
    <source>
        <dbReference type="Proteomes" id="UP000054107"/>
    </source>
</evidence>
<protein>
    <submittedName>
        <fullName evidence="2">Uncharacterized protein</fullName>
    </submittedName>
</protein>
<evidence type="ECO:0000256" key="1">
    <source>
        <dbReference type="SAM" id="MobiDB-lite"/>
    </source>
</evidence>
<dbReference type="AlphaFoldDB" id="A0A0B7MVB8"/>
<sequence>MRDTRRAIKLFIRETTKNVQDGKPHNMFGESMVDDRQLLEYMNSTPVHSIVSKPNDGNNDEDDEYEGEDEESDEGDIGDIGGKGNQNEKEDYDKEIYEDNENDRAKLAHSLNVCSSSLNAATEKLPIFVDTIWPRSYDIIWELSKLKLTSFEHFDRIVIAEGPFTTAICYYKVESRTNLFDLKAIQLYLSTG</sequence>
<dbReference type="STRING" id="35722.A0A0B7MVB8"/>
<accession>A0A0B7MVB8</accession>
<name>A0A0B7MVB8_9FUNG</name>